<dbReference type="RefSeq" id="WP_010801071.1">
    <property type="nucleotide sequence ID" value="NZ_KQ033912.1"/>
</dbReference>
<dbReference type="AlphaFoldDB" id="A0A0F5JEF0"/>
<gene>
    <name evidence="1" type="ORF">HMPREF1535_01877</name>
</gene>
<dbReference type="EMBL" id="AQHV01000011">
    <property type="protein sequence ID" value="KKB55905.1"/>
    <property type="molecule type" value="Genomic_DNA"/>
</dbReference>
<dbReference type="PATRIC" id="fig|927665.4.peg.1919"/>
<protein>
    <submittedName>
        <fullName evidence="1">Uncharacterized protein</fullName>
    </submittedName>
</protein>
<evidence type="ECO:0000313" key="1">
    <source>
        <dbReference type="EMBL" id="KKB55905.1"/>
    </source>
</evidence>
<accession>A0A0F5JEF0</accession>
<sequence length="114" mass="13064">MKLLLLLFILMQGVTNEEFDCKMFYEKTLVPMSIKGGLIKKEKTDDYYLLYVKNEKDSGKEAVIRLLKNKTGKMIYLFAIDNSMIVKAEGEAVVRVISPVKDGYNVQVFPDLCE</sequence>
<evidence type="ECO:0000313" key="2">
    <source>
        <dbReference type="Proteomes" id="UP000033047"/>
    </source>
</evidence>
<reference evidence="1 2" key="1">
    <citation type="submission" date="2013-04" db="EMBL/GenBank/DDBJ databases">
        <title>The Genome Sequence of Parabacteroides goldsteinii DSM 19448.</title>
        <authorList>
            <consortium name="The Broad Institute Genomics Platform"/>
            <person name="Earl A."/>
            <person name="Ward D."/>
            <person name="Feldgarden M."/>
            <person name="Gevers D."/>
            <person name="Martens E."/>
            <person name="Sakamoto M."/>
            <person name="Benno Y."/>
            <person name="Song Y."/>
            <person name="Liu C."/>
            <person name="Lee J."/>
            <person name="Bolanos M."/>
            <person name="Vaisanen M.L."/>
            <person name="Finegold S.M."/>
            <person name="Walker B."/>
            <person name="Young S."/>
            <person name="Zeng Q."/>
            <person name="Gargeya S."/>
            <person name="Fitzgerald M."/>
            <person name="Haas B."/>
            <person name="Abouelleil A."/>
            <person name="Allen A.W."/>
            <person name="Alvarado L."/>
            <person name="Arachchi H.M."/>
            <person name="Berlin A.M."/>
            <person name="Chapman S.B."/>
            <person name="Gainer-Dewar J."/>
            <person name="Goldberg J."/>
            <person name="Griggs A."/>
            <person name="Gujja S."/>
            <person name="Hansen M."/>
            <person name="Howarth C."/>
            <person name="Imamovic A."/>
            <person name="Ireland A."/>
            <person name="Larimer J."/>
            <person name="McCowan C."/>
            <person name="Murphy C."/>
            <person name="Pearson M."/>
            <person name="Poon T.W."/>
            <person name="Priest M."/>
            <person name="Roberts A."/>
            <person name="Saif S."/>
            <person name="Shea T."/>
            <person name="Sisk P."/>
            <person name="Sykes S."/>
            <person name="Wortman J."/>
            <person name="Nusbaum C."/>
            <person name="Birren B."/>
        </authorList>
    </citation>
    <scope>NUCLEOTIDE SEQUENCE [LARGE SCALE GENOMIC DNA]</scope>
    <source>
        <strain evidence="1 2">DSM 19448</strain>
    </source>
</reference>
<organism evidence="1 2">
    <name type="scientific">Parabacteroides goldsteinii DSM 19448 = WAL 12034</name>
    <dbReference type="NCBI Taxonomy" id="927665"/>
    <lineage>
        <taxon>Bacteria</taxon>
        <taxon>Pseudomonadati</taxon>
        <taxon>Bacteroidota</taxon>
        <taxon>Bacteroidia</taxon>
        <taxon>Bacteroidales</taxon>
        <taxon>Tannerellaceae</taxon>
        <taxon>Parabacteroides</taxon>
    </lineage>
</organism>
<dbReference type="STRING" id="927665.HMPREF1535_01877"/>
<name>A0A0F5JEF0_9BACT</name>
<dbReference type="HOGENOM" id="CLU_170313_0_0_10"/>
<dbReference type="Proteomes" id="UP000033047">
    <property type="component" value="Unassembled WGS sequence"/>
</dbReference>
<comment type="caution">
    <text evidence="1">The sequence shown here is derived from an EMBL/GenBank/DDBJ whole genome shotgun (WGS) entry which is preliminary data.</text>
</comment>
<proteinExistence type="predicted"/>